<dbReference type="KEGG" id="bbel:109464106"/>
<feature type="compositionally biased region" description="Low complexity" evidence="1">
    <location>
        <begin position="295"/>
        <end position="330"/>
    </location>
</feature>
<dbReference type="CDD" id="cd01670">
    <property type="entry name" value="Death"/>
    <property type="match status" value="3"/>
</dbReference>
<dbReference type="InterPro" id="IPR016729">
    <property type="entry name" value="FADD"/>
</dbReference>
<evidence type="ECO:0000313" key="3">
    <source>
        <dbReference type="Proteomes" id="UP000515135"/>
    </source>
</evidence>
<dbReference type="Pfam" id="PF00531">
    <property type="entry name" value="Death"/>
    <property type="match status" value="3"/>
</dbReference>
<reference evidence="4" key="1">
    <citation type="submission" date="2025-08" db="UniProtKB">
        <authorList>
            <consortium name="RefSeq"/>
        </authorList>
    </citation>
    <scope>IDENTIFICATION</scope>
    <source>
        <tissue evidence="4">Gonad</tissue>
    </source>
</reference>
<feature type="compositionally biased region" description="Basic and acidic residues" evidence="1">
    <location>
        <begin position="927"/>
        <end position="941"/>
    </location>
</feature>
<feature type="compositionally biased region" description="Basic and acidic residues" evidence="1">
    <location>
        <begin position="881"/>
        <end position="893"/>
    </location>
</feature>
<feature type="region of interest" description="Disordered" evidence="1">
    <location>
        <begin position="225"/>
        <end position="408"/>
    </location>
</feature>
<feature type="compositionally biased region" description="Polar residues" evidence="1">
    <location>
        <begin position="276"/>
        <end position="287"/>
    </location>
</feature>
<dbReference type="PROSITE" id="PS50017">
    <property type="entry name" value="DEATH_DOMAIN"/>
    <property type="match status" value="3"/>
</dbReference>
<feature type="domain" description="Death" evidence="2">
    <location>
        <begin position="684"/>
        <end position="766"/>
    </location>
</feature>
<dbReference type="FunFam" id="1.10.533.10:FF:000087">
    <property type="entry name" value="Uncharacterized protein"/>
    <property type="match status" value="1"/>
</dbReference>
<feature type="compositionally biased region" description="Acidic residues" evidence="1">
    <location>
        <begin position="810"/>
        <end position="827"/>
    </location>
</feature>
<dbReference type="Proteomes" id="UP000515135">
    <property type="component" value="Unplaced"/>
</dbReference>
<dbReference type="GeneID" id="109464106"/>
<feature type="compositionally biased region" description="Basic residues" evidence="1">
    <location>
        <begin position="98"/>
        <end position="110"/>
    </location>
</feature>
<feature type="region of interest" description="Disordered" evidence="1">
    <location>
        <begin position="94"/>
        <end position="136"/>
    </location>
</feature>
<feature type="compositionally biased region" description="Basic and acidic residues" evidence="1">
    <location>
        <begin position="795"/>
        <end position="804"/>
    </location>
</feature>
<dbReference type="PANTHER" id="PTHR15077">
    <property type="entry name" value="FAS-ASSOCIATING DEATH DOMAIN-CONTAINING PROTEIN FADD"/>
    <property type="match status" value="1"/>
</dbReference>
<keyword evidence="3" id="KW-1185">Reference proteome</keyword>
<sequence>MAGRLQDRQTGPVDEEEYFDKVVKGVSHKWDDLARKLGFDRNEIKGIGTTEPSPDHRCREVLHRWRNREGRKASLQVLNQTLINIDERLTAESLDGKKTRRKRKRKRKPKQPKEDDSSEKSSSMGNDPHNGPAPSHNYFIPVAKAVGSSWGKFAVEQLGLTAEDVVNIQVQHPSSIERQALQALELWRHRRGRKTCRVKLAGALRKGGFIHTADELDNGHEVKTHIPNHKQWTEPSRKKRKTQDSLQIKQESEQSYHVACAESNGTNGRDTVDQRAGTSSNGTQHFNGRTEDGYETSSTSSRSSQQHESSSSTSSSSTSSSSTSSSSTSGEESDSVKGPHFMQPSNVKLEGKQQNGKSRKRRRQLQNRAARQKKRIKPDPEAGKMPGSIKGEADSNDPDMSVPNGSDDDKGTIYHFVVKTAERMFDKKTVENYDEFAKCVKSFENVASAVPDEDVIDKKPILKLQSWVKLRIKVRVSDKIAEMAQIIFTDEVLDPGDRELFHKMAECFGRFQSALRKAERGCVLCYLDFADVGCFDTFWRGYSDGSLSDTLTRELITDDMRAAEGGADLYVHVRVLHSATEEGDFSDQDPSGTADRGPPHPGPSGEHTGQGPPAPGSGNHGDDTPPGYHGDGPGGLQVSGGDDVIQVKQEPAEQMPSCCMMGNVKSEIKGELAGPFPKREETELDRQLAAVADQLGSMWERLALSLGFTTDFIRNLTASQPPALRPRQLICDWMERNAGDVTLDQLVQALRDAGIHQVADAAASGQLFETAVCSEAEKEKPEDDMDASSPGRQTSPDKGKEKGFDTSSSSEEDSDDRNAENGDDAADSGELFLTETDCDSAKGKADGDLDTANPAEKTSPKQDSSDSSSSSSSSSSDEESDNMKAERNDDGRLLLKRKRPNSSSSDSIGSSDEEEEHQGAAVLLARNTKEVPEYEVCHKLR</sequence>
<dbReference type="SMART" id="SM00005">
    <property type="entry name" value="DEATH"/>
    <property type="match status" value="3"/>
</dbReference>
<feature type="domain" description="Death" evidence="2">
    <location>
        <begin position="155"/>
        <end position="220"/>
    </location>
</feature>
<accession>A0A6P4Y2F8</accession>
<feature type="compositionally biased region" description="Polar residues" evidence="1">
    <location>
        <begin position="244"/>
        <end position="255"/>
    </location>
</feature>
<feature type="domain" description="Death" evidence="2">
    <location>
        <begin position="15"/>
        <end position="98"/>
    </location>
</feature>
<evidence type="ECO:0000256" key="1">
    <source>
        <dbReference type="SAM" id="MobiDB-lite"/>
    </source>
</evidence>
<organism evidence="3 4">
    <name type="scientific">Branchiostoma belcheri</name>
    <name type="common">Amphioxus</name>
    <dbReference type="NCBI Taxonomy" id="7741"/>
    <lineage>
        <taxon>Eukaryota</taxon>
        <taxon>Metazoa</taxon>
        <taxon>Chordata</taxon>
        <taxon>Cephalochordata</taxon>
        <taxon>Leptocardii</taxon>
        <taxon>Amphioxiformes</taxon>
        <taxon>Branchiostomatidae</taxon>
        <taxon>Branchiostoma</taxon>
    </lineage>
</organism>
<evidence type="ECO:0000313" key="4">
    <source>
        <dbReference type="RefSeq" id="XP_019616599.1"/>
    </source>
</evidence>
<feature type="region of interest" description="Disordered" evidence="1">
    <location>
        <begin position="581"/>
        <end position="641"/>
    </location>
</feature>
<feature type="compositionally biased region" description="Gly residues" evidence="1">
    <location>
        <begin position="629"/>
        <end position="638"/>
    </location>
</feature>
<feature type="region of interest" description="Disordered" evidence="1">
    <location>
        <begin position="774"/>
        <end position="941"/>
    </location>
</feature>
<name>A0A6P4Y2F8_BRABE</name>
<gene>
    <name evidence="4" type="primary">LOC109464106</name>
</gene>
<dbReference type="InterPro" id="IPR011029">
    <property type="entry name" value="DEATH-like_dom_sf"/>
</dbReference>
<dbReference type="Gene3D" id="1.10.533.10">
    <property type="entry name" value="Death Domain, Fas"/>
    <property type="match status" value="3"/>
</dbReference>
<evidence type="ECO:0000259" key="2">
    <source>
        <dbReference type="PROSITE" id="PS50017"/>
    </source>
</evidence>
<dbReference type="AlphaFoldDB" id="A0A6P4Y2F8"/>
<feature type="compositionally biased region" description="Basic residues" evidence="1">
    <location>
        <begin position="357"/>
        <end position="376"/>
    </location>
</feature>
<proteinExistence type="predicted"/>
<dbReference type="InterPro" id="IPR000488">
    <property type="entry name" value="Death_dom"/>
</dbReference>
<protein>
    <submittedName>
        <fullName evidence="4">Uncharacterized protein LOC109464106</fullName>
    </submittedName>
</protein>
<dbReference type="SUPFAM" id="SSF47986">
    <property type="entry name" value="DEATH domain"/>
    <property type="match status" value="3"/>
</dbReference>
<dbReference type="GO" id="GO:0007165">
    <property type="term" value="P:signal transduction"/>
    <property type="evidence" value="ECO:0007669"/>
    <property type="project" value="InterPro"/>
</dbReference>
<dbReference type="PANTHER" id="PTHR15077:SF9">
    <property type="entry name" value="C-TERMINAL OF ROC (COR) DOMAIN-CONTAINING PROTEIN"/>
    <property type="match status" value="1"/>
</dbReference>
<dbReference type="RefSeq" id="XP_019616599.1">
    <property type="nucleotide sequence ID" value="XM_019761040.1"/>
</dbReference>
<feature type="compositionally biased region" description="Low complexity" evidence="1">
    <location>
        <begin position="865"/>
        <end position="875"/>
    </location>
</feature>
<dbReference type="OrthoDB" id="10168519at2759"/>